<dbReference type="PROSITE" id="PS50878">
    <property type="entry name" value="RT_POL"/>
    <property type="match status" value="1"/>
</dbReference>
<evidence type="ECO:0000256" key="7">
    <source>
        <dbReference type="ARBA" id="ARBA00023118"/>
    </source>
</evidence>
<dbReference type="GO" id="GO:0046872">
    <property type="term" value="F:metal ion binding"/>
    <property type="evidence" value="ECO:0007669"/>
    <property type="project" value="UniProtKB-KW"/>
</dbReference>
<keyword evidence="6 11" id="KW-0695">RNA-directed DNA polymerase</keyword>
<evidence type="ECO:0000256" key="1">
    <source>
        <dbReference type="ARBA" id="ARBA00012493"/>
    </source>
</evidence>
<evidence type="ECO:0000256" key="8">
    <source>
        <dbReference type="ARBA" id="ARBA00034120"/>
    </source>
</evidence>
<dbReference type="InterPro" id="IPR043502">
    <property type="entry name" value="DNA/RNA_pol_sf"/>
</dbReference>
<evidence type="ECO:0000259" key="10">
    <source>
        <dbReference type="PROSITE" id="PS50878"/>
    </source>
</evidence>
<dbReference type="GO" id="GO:0003723">
    <property type="term" value="F:RNA binding"/>
    <property type="evidence" value="ECO:0007669"/>
    <property type="project" value="InterPro"/>
</dbReference>
<dbReference type="RefSeq" id="WP_234218676.1">
    <property type="nucleotide sequence ID" value="NZ_JAGQAF010000003.1"/>
</dbReference>
<dbReference type="AlphaFoldDB" id="A0A9Q3WJ95"/>
<dbReference type="CDD" id="cd03487">
    <property type="entry name" value="RT_Bac_retron_II"/>
    <property type="match status" value="1"/>
</dbReference>
<dbReference type="InterPro" id="IPR051083">
    <property type="entry name" value="GrpII_Intron_Splice-Mob/Def"/>
</dbReference>
<keyword evidence="7" id="KW-0051">Antiviral defense</keyword>
<dbReference type="Proteomes" id="UP000813672">
    <property type="component" value="Unassembled WGS sequence"/>
</dbReference>
<dbReference type="InterPro" id="IPR000477">
    <property type="entry name" value="RT_dom"/>
</dbReference>
<dbReference type="NCBIfam" id="NF038237">
    <property type="entry name" value="retron_Ec67_fus"/>
    <property type="match status" value="1"/>
</dbReference>
<evidence type="ECO:0000256" key="5">
    <source>
        <dbReference type="ARBA" id="ARBA00022842"/>
    </source>
</evidence>
<keyword evidence="3" id="KW-0548">Nucleotidyltransferase</keyword>
<dbReference type="GO" id="GO:0003964">
    <property type="term" value="F:RNA-directed DNA polymerase activity"/>
    <property type="evidence" value="ECO:0007669"/>
    <property type="project" value="UniProtKB-KW"/>
</dbReference>
<comment type="similarity">
    <text evidence="8">Belongs to the bacterial reverse transcriptase family.</text>
</comment>
<reference evidence="11" key="1">
    <citation type="journal article" date="2021" name="Environ. Microbiol.">
        <title>Cryptic niche differentiation of novel sediment ecotypes of Rugeria pomeroyi correlates with nitrate respiration.</title>
        <authorList>
            <person name="Lin X."/>
            <person name="McNichol J."/>
            <person name="Chu X."/>
            <person name="Qian Y."/>
            <person name="Luo H."/>
        </authorList>
    </citation>
    <scope>NUCLEOTIDE SEQUENCE</scope>
    <source>
        <strain evidence="11">SZCCDBB064</strain>
    </source>
</reference>
<dbReference type="InterPro" id="IPR000123">
    <property type="entry name" value="Reverse_transcriptase_msDNA"/>
</dbReference>
<dbReference type="Pfam" id="PF00078">
    <property type="entry name" value="RVT_1"/>
    <property type="match status" value="1"/>
</dbReference>
<sequence length="589" mass="65500">MSSLEKLQKAKSLTDLAKLLGFTPKGVSYVLYKMDAAKKYRSFDIPKKSGGVRTIHAPEPQLALLQTRLAELLYACVHEKKKTDRRFWFASHGFHQGRTIVSNAEVHRRRRFVFNLDLENFFGTINFGRVRGFFIHDSMFSLEPKVATIIAQIACHDNALPQGSPCSPVISNLIGNILDSRLLALARDARCTYTRYADDLTFSTNEKLFPTEIAVNVHGADWEVGKKLRKEIEKSGFFINPAKTRMSLRRSRQTVTGLVVNEKANINQDYYRAARAMCNSLFQTGFYFKPGDDPADATDNLNPLEGTLSHIYFVKARRDRKPRVNKLARAAGEFNPPRAPEDLYRKFLFYKYFAAPKAPLIVTEGISDITYLQCAIRALVKKFPLLGKEEDGKVIRLVHFLKPTGTSRDILNLGHGAAGQASLISSYTNNLKNYAHKPMANPVIILCDNDDGPKTVFKNAEKKGGTKITTTTIDPFYYLGENLYLVKVPEGATPHPREIEELFQPALLATKLNGKSFDPKKDHGDDTHYGKVAFAESVVRANASTVDFSGFEKLLERIEAVLKHYAALLAAPAAPAAAPAAPAAGTATP</sequence>
<dbReference type="PANTHER" id="PTHR34047">
    <property type="entry name" value="NUCLEAR INTRON MATURASE 1, MITOCHONDRIAL-RELATED"/>
    <property type="match status" value="1"/>
</dbReference>
<proteinExistence type="inferred from homology"/>
<dbReference type="EMBL" id="JAGQAF010000003">
    <property type="protein sequence ID" value="MCE8536860.1"/>
    <property type="molecule type" value="Genomic_DNA"/>
</dbReference>
<comment type="caution">
    <text evidence="11">The sequence shown here is derived from an EMBL/GenBank/DDBJ whole genome shotgun (WGS) entry which is preliminary data.</text>
</comment>
<comment type="catalytic activity">
    <reaction evidence="9">
        <text>DNA(n) + a 2'-deoxyribonucleoside 5'-triphosphate = DNA(n+1) + diphosphate</text>
        <dbReference type="Rhea" id="RHEA:22508"/>
        <dbReference type="Rhea" id="RHEA-COMP:17339"/>
        <dbReference type="Rhea" id="RHEA-COMP:17340"/>
        <dbReference type="ChEBI" id="CHEBI:33019"/>
        <dbReference type="ChEBI" id="CHEBI:61560"/>
        <dbReference type="ChEBI" id="CHEBI:173112"/>
        <dbReference type="EC" id="2.7.7.49"/>
    </reaction>
</comment>
<organism evidence="11 12">
    <name type="scientific">Ruegeria pomeroyi</name>
    <dbReference type="NCBI Taxonomy" id="89184"/>
    <lineage>
        <taxon>Bacteria</taxon>
        <taxon>Pseudomonadati</taxon>
        <taxon>Pseudomonadota</taxon>
        <taxon>Alphaproteobacteria</taxon>
        <taxon>Rhodobacterales</taxon>
        <taxon>Roseobacteraceae</taxon>
        <taxon>Ruegeria</taxon>
    </lineage>
</organism>
<name>A0A9Q3WJ95_9RHOB</name>
<evidence type="ECO:0000256" key="2">
    <source>
        <dbReference type="ARBA" id="ARBA00022679"/>
    </source>
</evidence>
<dbReference type="SUPFAM" id="SSF56672">
    <property type="entry name" value="DNA/RNA polymerases"/>
    <property type="match status" value="1"/>
</dbReference>
<keyword evidence="5" id="KW-0460">Magnesium</keyword>
<dbReference type="InterPro" id="IPR053543">
    <property type="entry name" value="Bacterial_RT"/>
</dbReference>
<dbReference type="EC" id="2.7.7.49" evidence="1"/>
<dbReference type="GO" id="GO:0051607">
    <property type="term" value="P:defense response to virus"/>
    <property type="evidence" value="ECO:0007669"/>
    <property type="project" value="UniProtKB-KW"/>
</dbReference>
<dbReference type="PRINTS" id="PR00866">
    <property type="entry name" value="RNADNAPOLMS"/>
</dbReference>
<keyword evidence="4" id="KW-0479">Metal-binding</keyword>
<dbReference type="PANTHER" id="PTHR34047:SF7">
    <property type="entry name" value="RNA-DIRECTED DNA POLYMERASE"/>
    <property type="match status" value="1"/>
</dbReference>
<evidence type="ECO:0000313" key="12">
    <source>
        <dbReference type="Proteomes" id="UP000813672"/>
    </source>
</evidence>
<evidence type="ECO:0000256" key="6">
    <source>
        <dbReference type="ARBA" id="ARBA00022918"/>
    </source>
</evidence>
<feature type="domain" description="Reverse transcriptase" evidence="10">
    <location>
        <begin position="26"/>
        <end position="260"/>
    </location>
</feature>
<evidence type="ECO:0000256" key="4">
    <source>
        <dbReference type="ARBA" id="ARBA00022723"/>
    </source>
</evidence>
<protein>
    <recommendedName>
        <fullName evidence="1">RNA-directed DNA polymerase</fullName>
        <ecNumber evidence="1">2.7.7.49</ecNumber>
    </recommendedName>
</protein>
<gene>
    <name evidence="11" type="ORF">KBY27_05285</name>
</gene>
<accession>A0A9Q3WJ95</accession>
<evidence type="ECO:0000256" key="9">
    <source>
        <dbReference type="ARBA" id="ARBA00048173"/>
    </source>
</evidence>
<evidence type="ECO:0000256" key="3">
    <source>
        <dbReference type="ARBA" id="ARBA00022695"/>
    </source>
</evidence>
<keyword evidence="2" id="KW-0808">Transferase</keyword>
<evidence type="ECO:0000313" key="11">
    <source>
        <dbReference type="EMBL" id="MCE8536860.1"/>
    </source>
</evidence>